<evidence type="ECO:0000313" key="2">
    <source>
        <dbReference type="EMBL" id="VEL36141.1"/>
    </source>
</evidence>
<dbReference type="AlphaFoldDB" id="A0A448XGQ0"/>
<comment type="caution">
    <text evidence="2">The sequence shown here is derived from an EMBL/GenBank/DDBJ whole genome shotgun (WGS) entry which is preliminary data.</text>
</comment>
<evidence type="ECO:0000313" key="3">
    <source>
        <dbReference type="Proteomes" id="UP000784294"/>
    </source>
</evidence>
<name>A0A448XGQ0_9PLAT</name>
<dbReference type="EMBL" id="CAAALY010251501">
    <property type="protein sequence ID" value="VEL36141.1"/>
    <property type="molecule type" value="Genomic_DNA"/>
</dbReference>
<evidence type="ECO:0000256" key="1">
    <source>
        <dbReference type="SAM" id="MobiDB-lite"/>
    </source>
</evidence>
<sequence length="122" mass="13449">MSPSSDDVRHTTNKSSAHLHSKSWRMSCGLHQPEHRIEAKRLQGNTNQPSPSDSSPVSAAEEQTLDQKKSTQTTASYLCWRVTGVCVCVRKHTSDIRFALIVIHPSCCDAACNSWPDPPSGF</sequence>
<dbReference type="Proteomes" id="UP000784294">
    <property type="component" value="Unassembled WGS sequence"/>
</dbReference>
<keyword evidence="3" id="KW-1185">Reference proteome</keyword>
<gene>
    <name evidence="2" type="ORF">PXEA_LOCUS29581</name>
</gene>
<protein>
    <submittedName>
        <fullName evidence="2">Uncharacterized protein</fullName>
    </submittedName>
</protein>
<reference evidence="2" key="1">
    <citation type="submission" date="2018-11" db="EMBL/GenBank/DDBJ databases">
        <authorList>
            <consortium name="Pathogen Informatics"/>
        </authorList>
    </citation>
    <scope>NUCLEOTIDE SEQUENCE</scope>
</reference>
<proteinExistence type="predicted"/>
<organism evidence="2 3">
    <name type="scientific">Protopolystoma xenopodis</name>
    <dbReference type="NCBI Taxonomy" id="117903"/>
    <lineage>
        <taxon>Eukaryota</taxon>
        <taxon>Metazoa</taxon>
        <taxon>Spiralia</taxon>
        <taxon>Lophotrochozoa</taxon>
        <taxon>Platyhelminthes</taxon>
        <taxon>Monogenea</taxon>
        <taxon>Polyopisthocotylea</taxon>
        <taxon>Polystomatidea</taxon>
        <taxon>Polystomatidae</taxon>
        <taxon>Protopolystoma</taxon>
    </lineage>
</organism>
<feature type="region of interest" description="Disordered" evidence="1">
    <location>
        <begin position="1"/>
        <end position="72"/>
    </location>
</feature>
<accession>A0A448XGQ0</accession>
<feature type="compositionally biased region" description="Basic and acidic residues" evidence="1">
    <location>
        <begin position="1"/>
        <end position="10"/>
    </location>
</feature>
<feature type="compositionally biased region" description="Low complexity" evidence="1">
    <location>
        <begin position="49"/>
        <end position="58"/>
    </location>
</feature>
<feature type="compositionally biased region" description="Basic and acidic residues" evidence="1">
    <location>
        <begin position="32"/>
        <end position="41"/>
    </location>
</feature>